<accession>A0A4Q7PFA4</accession>
<dbReference type="Proteomes" id="UP000292209">
    <property type="component" value="Unassembled WGS sequence"/>
</dbReference>
<dbReference type="Pfam" id="PF18766">
    <property type="entry name" value="SWI2_SNF2"/>
    <property type="match status" value="1"/>
</dbReference>
<feature type="region of interest" description="Disordered" evidence="1">
    <location>
        <begin position="961"/>
        <end position="983"/>
    </location>
</feature>
<organism evidence="4 5">
    <name type="scientific">Cecembia calidifontis</name>
    <dbReference type="NCBI Taxonomy" id="1187080"/>
    <lineage>
        <taxon>Bacteria</taxon>
        <taxon>Pseudomonadati</taxon>
        <taxon>Bacteroidota</taxon>
        <taxon>Cytophagia</taxon>
        <taxon>Cytophagales</taxon>
        <taxon>Cyclobacteriaceae</taxon>
        <taxon>Cecembia</taxon>
    </lineage>
</organism>
<evidence type="ECO:0000259" key="2">
    <source>
        <dbReference type="Pfam" id="PF18766"/>
    </source>
</evidence>
<dbReference type="InterPro" id="IPR027417">
    <property type="entry name" value="P-loop_NTPase"/>
</dbReference>
<evidence type="ECO:0000313" key="4">
    <source>
        <dbReference type="EMBL" id="RZS97532.1"/>
    </source>
</evidence>
<keyword evidence="5" id="KW-1185">Reference proteome</keyword>
<evidence type="ECO:0000313" key="5">
    <source>
        <dbReference type="Proteomes" id="UP000292209"/>
    </source>
</evidence>
<evidence type="ECO:0000259" key="3">
    <source>
        <dbReference type="Pfam" id="PF22679"/>
    </source>
</evidence>
<proteinExistence type="predicted"/>
<dbReference type="RefSeq" id="WP_130276398.1">
    <property type="nucleotide sequence ID" value="NZ_SGXG01000001.1"/>
</dbReference>
<dbReference type="InterPro" id="IPR040980">
    <property type="entry name" value="SWI2_SNF2"/>
</dbReference>
<dbReference type="Gene3D" id="3.40.50.300">
    <property type="entry name" value="P-loop containing nucleotide triphosphate hydrolases"/>
    <property type="match status" value="2"/>
</dbReference>
<comment type="caution">
    <text evidence="4">The sequence shown here is derived from an EMBL/GenBank/DDBJ whole genome shotgun (WGS) entry which is preliminary data.</text>
</comment>
<dbReference type="AlphaFoldDB" id="A0A4Q7PFA4"/>
<sequence length="1112" mass="129634">MKELDLQDKYLINFLCERPDGLRYKEAKANTVSPQFFIIEDLKHFISETELNKSNYKKLLKKFPSEKDLLNAFTLFLDEKIKSSMNMAVFINTNKSVTFEGVKLHLFYPSGSEFEEDKLFEQNIFSVVQELPYSFKYEGKQYFSFRPDLSFFLNGIFLGYSELKSNWNNQTSMKNGRMKVVKDYLSAVQEYLTIADKNDLSQTIRKDFLKIFEKAIHITSTDIAETYVIRNISNHFDEIKNTVLNGSYDFEQYEKKVLKDFKPYPLKNREGSKTERFEEVFKALYDKKMVEKEILYYNFIERELIKKEGSKTKEYKHNDGRLISPRPKQKFGTDKILAKINEFLEHEDEPDYFIKKLETELRAKGIGEGQVKELVAKRQKYQNNKTVYSLLMQYAAGFGKSNIIGWTALQLKDLRKEGGYVYDKVMLVVDRLQLRDQLDSKLHNMNIQKGMFIEATDKKSFITALSSDKRIVVVNLQKFTSVDNILDASVVKKLSKMRIAFLIDEIHRSNSGVQHEEMISIFDELQSSFDQSKEYQRQQTKKNLIVGFTATPSDHTLARFGEFNKYAEAEKIWIPFDSYTMREAIEDGYILNPIKGIVPVSAKMYFEIPDNELEGFEGDLGYGFEEIPDDTDTGIDEYGKKYAIRKKKIYLNTQRIEAISKFIVERLVSSVYHNIRGTAKAMLAVSSIPAAIKYKGFIEKYFAEIVKEKKYERFEEAPIYIVYSDSQEHRSASGLNGGLSEEKVLQNFAIKKNGLIIVVDKLQTGFDEPKLHTLFLDKEIRGINAIQTISRVNRTTKYKNDCKIIDFSYKNVNVKNIKAAFEHFSNVVVSDFDPLGDEEKLADLYKELNTHSVFKTHFPKFKEYHTTNPDVSIIVALEDALDEYIRNQKDESKKLKEKVLGYFKILNLIEFVIDLDPKYSEKLLLDFWRKYNMLYNQINKQDEIIDDVEIYFDNRIGIVAPKEPKDKGNKPKNPSPTNPGQPNKYKYNILKVIEKRNQEEEAIAELIADFEKKITSLFEFIKQDETGQRLIAKINDDGSAFSQDEIYSDFTKLYRKFTIKNKDLGDFFIRETKDNMNQICDDFERTLYKPSTTDPILGMAAEPESDYEKNKH</sequence>
<dbReference type="OrthoDB" id="9758243at2"/>
<dbReference type="Pfam" id="PF22679">
    <property type="entry name" value="T1R_D3-like"/>
    <property type="match status" value="1"/>
</dbReference>
<protein>
    <submittedName>
        <fullName evidence="4">Type I restriction enzyme R subunit</fullName>
    </submittedName>
</protein>
<reference evidence="4 5" key="1">
    <citation type="submission" date="2019-02" db="EMBL/GenBank/DDBJ databases">
        <title>Genomic Encyclopedia of Archaeal and Bacterial Type Strains, Phase II (KMG-II): from individual species to whole genera.</title>
        <authorList>
            <person name="Goeker M."/>
        </authorList>
    </citation>
    <scope>NUCLEOTIDE SEQUENCE [LARGE SCALE GENOMIC DNA]</scope>
    <source>
        <strain evidence="4 5">DSM 21411</strain>
    </source>
</reference>
<dbReference type="PANTHER" id="PTHR42927">
    <property type="entry name" value="HELICASE SUPERFAMILY 1 AND 2 DOMAIN-CONTAINING PROTEIN"/>
    <property type="match status" value="1"/>
</dbReference>
<dbReference type="SUPFAM" id="SSF52540">
    <property type="entry name" value="P-loop containing nucleoside triphosphate hydrolases"/>
    <property type="match status" value="1"/>
</dbReference>
<gene>
    <name evidence="4" type="ORF">BC751_3144</name>
</gene>
<dbReference type="PANTHER" id="PTHR42927:SF1">
    <property type="entry name" value="HELICASE SUPERFAMILY 1 AND 2 DOMAIN-CONTAINING PROTEIN"/>
    <property type="match status" value="1"/>
</dbReference>
<feature type="domain" description="SWI2/SNF2 ATPase" evidence="2">
    <location>
        <begin position="395"/>
        <end position="592"/>
    </location>
</feature>
<feature type="region of interest" description="Disordered" evidence="1">
    <location>
        <begin position="1093"/>
        <end position="1112"/>
    </location>
</feature>
<evidence type="ECO:0000256" key="1">
    <source>
        <dbReference type="SAM" id="MobiDB-lite"/>
    </source>
</evidence>
<feature type="domain" description="Restriction endonuclease type I HsdR second RecA-like helicase" evidence="3">
    <location>
        <begin position="752"/>
        <end position="807"/>
    </location>
</feature>
<dbReference type="EMBL" id="SGXG01000001">
    <property type="protein sequence ID" value="RZS97532.1"/>
    <property type="molecule type" value="Genomic_DNA"/>
</dbReference>
<name>A0A4Q7PFA4_9BACT</name>
<dbReference type="InterPro" id="IPR055180">
    <property type="entry name" value="HsdR_RecA-like_helicase_dom_2"/>
</dbReference>